<evidence type="ECO:0000259" key="2">
    <source>
        <dbReference type="Pfam" id="PF13358"/>
    </source>
</evidence>
<sequence length="98" mass="11118">MWPAIVNRSGPLLLQDRAPPHTSKLTGQKLTPLGIEVLPHPPHSPDLSPTDYFFRALDANLREQQFPDVENVEIASQNFLKSCYLNLYSKGMNSSHYR</sequence>
<protein>
    <recommendedName>
        <fullName evidence="2">Tc1-like transposase DDE domain-containing protein</fullName>
    </recommendedName>
</protein>
<dbReference type="GO" id="GO:0003676">
    <property type="term" value="F:nucleic acid binding"/>
    <property type="evidence" value="ECO:0007669"/>
    <property type="project" value="InterPro"/>
</dbReference>
<organism evidence="3 4">
    <name type="scientific">Ancylostoma ceylanicum</name>
    <dbReference type="NCBI Taxonomy" id="53326"/>
    <lineage>
        <taxon>Eukaryota</taxon>
        <taxon>Metazoa</taxon>
        <taxon>Ecdysozoa</taxon>
        <taxon>Nematoda</taxon>
        <taxon>Chromadorea</taxon>
        <taxon>Rhabditida</taxon>
        <taxon>Rhabditina</taxon>
        <taxon>Rhabditomorpha</taxon>
        <taxon>Strongyloidea</taxon>
        <taxon>Ancylostomatidae</taxon>
        <taxon>Ancylostomatinae</taxon>
        <taxon>Ancylostoma</taxon>
    </lineage>
</organism>
<dbReference type="InterPro" id="IPR036397">
    <property type="entry name" value="RNaseH_sf"/>
</dbReference>
<reference evidence="4" key="1">
    <citation type="journal article" date="2015" name="Nat. Genet.">
        <title>The genome and transcriptome of the zoonotic hookworm Ancylostoma ceylanicum identify infection-specific gene families.</title>
        <authorList>
            <person name="Schwarz E.M."/>
            <person name="Hu Y."/>
            <person name="Antoshechkin I."/>
            <person name="Miller M.M."/>
            <person name="Sternberg P.W."/>
            <person name="Aroian R.V."/>
        </authorList>
    </citation>
    <scope>NUCLEOTIDE SEQUENCE</scope>
    <source>
        <strain evidence="4">HY135</strain>
    </source>
</reference>
<dbReference type="PANTHER" id="PTHR46060">
    <property type="entry name" value="MARINER MOS1 TRANSPOSASE-LIKE PROTEIN"/>
    <property type="match status" value="1"/>
</dbReference>
<dbReference type="Proteomes" id="UP000024635">
    <property type="component" value="Unassembled WGS sequence"/>
</dbReference>
<dbReference type="InterPro" id="IPR052709">
    <property type="entry name" value="Transposase-MT_Hybrid"/>
</dbReference>
<dbReference type="AlphaFoldDB" id="A0A016WSA5"/>
<feature type="region of interest" description="Disordered" evidence="1">
    <location>
        <begin position="1"/>
        <end position="26"/>
    </location>
</feature>
<accession>A0A016WSA5</accession>
<keyword evidence="4" id="KW-1185">Reference proteome</keyword>
<evidence type="ECO:0000313" key="3">
    <source>
        <dbReference type="EMBL" id="EYC42152.1"/>
    </source>
</evidence>
<comment type="caution">
    <text evidence="3">The sequence shown here is derived from an EMBL/GenBank/DDBJ whole genome shotgun (WGS) entry which is preliminary data.</text>
</comment>
<dbReference type="InterPro" id="IPR038717">
    <property type="entry name" value="Tc1-like_DDE_dom"/>
</dbReference>
<feature type="domain" description="Tc1-like transposase DDE" evidence="2">
    <location>
        <begin position="11"/>
        <end position="72"/>
    </location>
</feature>
<dbReference type="Gene3D" id="3.30.420.10">
    <property type="entry name" value="Ribonuclease H-like superfamily/Ribonuclease H"/>
    <property type="match status" value="1"/>
</dbReference>
<dbReference type="STRING" id="53326.A0A016WSA5"/>
<dbReference type="PANTHER" id="PTHR46060:SF1">
    <property type="entry name" value="MARINER MOS1 TRANSPOSASE-LIKE PROTEIN"/>
    <property type="match status" value="1"/>
</dbReference>
<dbReference type="Pfam" id="PF13358">
    <property type="entry name" value="DDE_3"/>
    <property type="match status" value="1"/>
</dbReference>
<evidence type="ECO:0000313" key="4">
    <source>
        <dbReference type="Proteomes" id="UP000024635"/>
    </source>
</evidence>
<name>A0A016WSA5_9BILA</name>
<proteinExistence type="predicted"/>
<dbReference type="EMBL" id="JARK01000141">
    <property type="protein sequence ID" value="EYC42152.1"/>
    <property type="molecule type" value="Genomic_DNA"/>
</dbReference>
<gene>
    <name evidence="3" type="primary">Acey_s0541.g3191</name>
    <name evidence="3" type="ORF">Y032_0541g3191</name>
</gene>
<evidence type="ECO:0000256" key="1">
    <source>
        <dbReference type="SAM" id="MobiDB-lite"/>
    </source>
</evidence>